<proteinExistence type="predicted"/>
<dbReference type="PROSITE" id="PS51379">
    <property type="entry name" value="4FE4S_FER_2"/>
    <property type="match status" value="2"/>
</dbReference>
<dbReference type="PANTHER" id="PTHR42859:SF3">
    <property type="entry name" value="ION-TRANSLOCATING OXIDOREDUCTASE COMPLEX SUBUNIT B"/>
    <property type="match status" value="1"/>
</dbReference>
<evidence type="ECO:0000313" key="16">
    <source>
        <dbReference type="Proteomes" id="UP000198104"/>
    </source>
</evidence>
<dbReference type="GO" id="GO:0051539">
    <property type="term" value="F:4 iron, 4 sulfur cluster binding"/>
    <property type="evidence" value="ECO:0007669"/>
    <property type="project" value="UniProtKB-KW"/>
</dbReference>
<keyword evidence="5" id="KW-0479">Metal-binding</keyword>
<dbReference type="GO" id="GO:0046872">
    <property type="term" value="F:metal ion binding"/>
    <property type="evidence" value="ECO:0007669"/>
    <property type="project" value="UniProtKB-KW"/>
</dbReference>
<keyword evidence="9" id="KW-0408">Iron</keyword>
<keyword evidence="10" id="KW-0411">Iron-sulfur</keyword>
<feature type="domain" description="4Fe-4S" evidence="14">
    <location>
        <begin position="5"/>
        <end position="64"/>
    </location>
</feature>
<keyword evidence="6" id="KW-0677">Repeat</keyword>
<sequence>MNNEQTKELADRLEDALPQTQCTKCGYPDCRAYADALAMGEALPNRCPPGGVEGITRLSEILAPIYPKDAFALPAIDPECGMERPRPVALIDPKTCIGCTLCIQACPVDAIVGASKQMHVVLGDWCTGCDLCIPPCPVDCITMVNVTENKTGWAAWSPALADTARARYEARDVRLDREQRDNDERLAKKAAAKLQVINAEHPESEEAIKEQERKRAIIAAAIARAQQKK</sequence>
<keyword evidence="11" id="KW-0472">Membrane</keyword>
<feature type="domain" description="4Fe-4S ferredoxin-type" evidence="13">
    <location>
        <begin position="87"/>
        <end position="116"/>
    </location>
</feature>
<name>A0A254Q2Z3_9BURK</name>
<dbReference type="OrthoDB" id="9789936at2"/>
<reference evidence="15 16" key="1">
    <citation type="submission" date="2017-05" db="EMBL/GenBank/DDBJ databases">
        <title>Polynucleobacter sp. MWH-K35W1 isolated from the permanently anoxic monimolimnion of a meromictic lake.</title>
        <authorList>
            <person name="Hahn M.W."/>
        </authorList>
    </citation>
    <scope>NUCLEOTIDE SEQUENCE [LARGE SCALE GENOMIC DNA]</scope>
    <source>
        <strain evidence="15 16">MWH-K35W1</strain>
    </source>
</reference>
<dbReference type="InterPro" id="IPR050294">
    <property type="entry name" value="RnfB_subfamily"/>
</dbReference>
<feature type="domain" description="4Fe-4S ferredoxin-type" evidence="13">
    <location>
        <begin position="117"/>
        <end position="146"/>
    </location>
</feature>
<evidence type="ECO:0000256" key="10">
    <source>
        <dbReference type="ARBA" id="ARBA00023014"/>
    </source>
</evidence>
<dbReference type="PROSITE" id="PS00198">
    <property type="entry name" value="4FE4S_FER_1"/>
    <property type="match status" value="2"/>
</dbReference>
<evidence type="ECO:0000256" key="8">
    <source>
        <dbReference type="ARBA" id="ARBA00022982"/>
    </source>
</evidence>
<evidence type="ECO:0000256" key="4">
    <source>
        <dbReference type="ARBA" id="ARBA00022519"/>
    </source>
</evidence>
<keyword evidence="1" id="KW-0813">Transport</keyword>
<dbReference type="EMBL" id="NGUO01000007">
    <property type="protein sequence ID" value="OWS71926.1"/>
    <property type="molecule type" value="Genomic_DNA"/>
</dbReference>
<protein>
    <submittedName>
        <fullName evidence="15">Ferredoxin</fullName>
    </submittedName>
</protein>
<dbReference type="AlphaFoldDB" id="A0A254Q2Z3"/>
<evidence type="ECO:0000256" key="12">
    <source>
        <dbReference type="SAM" id="Coils"/>
    </source>
</evidence>
<evidence type="ECO:0000256" key="7">
    <source>
        <dbReference type="ARBA" id="ARBA00022967"/>
    </source>
</evidence>
<organism evidence="15 16">
    <name type="scientific">Polynucleobacter aenigmaticus</name>
    <dbReference type="NCBI Taxonomy" id="1743164"/>
    <lineage>
        <taxon>Bacteria</taxon>
        <taxon>Pseudomonadati</taxon>
        <taxon>Pseudomonadota</taxon>
        <taxon>Betaproteobacteria</taxon>
        <taxon>Burkholderiales</taxon>
        <taxon>Burkholderiaceae</taxon>
        <taxon>Polynucleobacter</taxon>
    </lineage>
</organism>
<gene>
    <name evidence="15" type="ORF">CBI30_04440</name>
</gene>
<keyword evidence="4" id="KW-0997">Cell inner membrane</keyword>
<dbReference type="NCBIfam" id="TIGR01944">
    <property type="entry name" value="rnfB"/>
    <property type="match status" value="1"/>
</dbReference>
<dbReference type="GO" id="GO:0009055">
    <property type="term" value="F:electron transfer activity"/>
    <property type="evidence" value="ECO:0007669"/>
    <property type="project" value="InterPro"/>
</dbReference>
<keyword evidence="2" id="KW-1003">Cell membrane</keyword>
<keyword evidence="12" id="KW-0175">Coiled coil</keyword>
<evidence type="ECO:0000256" key="6">
    <source>
        <dbReference type="ARBA" id="ARBA00022737"/>
    </source>
</evidence>
<dbReference type="Proteomes" id="UP000198104">
    <property type="component" value="Unassembled WGS sequence"/>
</dbReference>
<evidence type="ECO:0000256" key="2">
    <source>
        <dbReference type="ARBA" id="ARBA00022475"/>
    </source>
</evidence>
<evidence type="ECO:0000256" key="3">
    <source>
        <dbReference type="ARBA" id="ARBA00022485"/>
    </source>
</evidence>
<keyword evidence="16" id="KW-1185">Reference proteome</keyword>
<dbReference type="Gene3D" id="1.10.15.40">
    <property type="entry name" value="Electron transport complex subunit B, putative Fe-S cluster"/>
    <property type="match status" value="1"/>
</dbReference>
<dbReference type="InterPro" id="IPR017900">
    <property type="entry name" value="4Fe4S_Fe_S_CS"/>
</dbReference>
<dbReference type="NCBIfam" id="NF005415">
    <property type="entry name" value="PRK06991.1"/>
    <property type="match status" value="1"/>
</dbReference>
<dbReference type="PANTHER" id="PTHR42859">
    <property type="entry name" value="OXIDOREDUCTASE"/>
    <property type="match status" value="1"/>
</dbReference>
<feature type="coiled-coil region" evidence="12">
    <location>
        <begin position="194"/>
        <end position="228"/>
    </location>
</feature>
<dbReference type="Pfam" id="PF14697">
    <property type="entry name" value="Fer4_21"/>
    <property type="match status" value="1"/>
</dbReference>
<keyword evidence="7" id="KW-1278">Translocase</keyword>
<comment type="caution">
    <text evidence="15">The sequence shown here is derived from an EMBL/GenBank/DDBJ whole genome shotgun (WGS) entry which is preliminary data.</text>
</comment>
<dbReference type="InterPro" id="IPR017896">
    <property type="entry name" value="4Fe4S_Fe-S-bd"/>
</dbReference>
<evidence type="ECO:0000259" key="13">
    <source>
        <dbReference type="PROSITE" id="PS51379"/>
    </source>
</evidence>
<dbReference type="InterPro" id="IPR007202">
    <property type="entry name" value="4Fe-4S_dom"/>
</dbReference>
<dbReference type="PROSITE" id="PS51656">
    <property type="entry name" value="4FE4S"/>
    <property type="match status" value="1"/>
</dbReference>
<keyword evidence="3" id="KW-0004">4Fe-4S</keyword>
<dbReference type="Pfam" id="PF04060">
    <property type="entry name" value="FeS"/>
    <property type="match status" value="1"/>
</dbReference>
<dbReference type="SUPFAM" id="SSF54862">
    <property type="entry name" value="4Fe-4S ferredoxins"/>
    <property type="match status" value="1"/>
</dbReference>
<dbReference type="InterPro" id="IPR010207">
    <property type="entry name" value="Elect_transpt_cplx_RnfB/RsxB"/>
</dbReference>
<evidence type="ECO:0000313" key="15">
    <source>
        <dbReference type="EMBL" id="OWS71926.1"/>
    </source>
</evidence>
<evidence type="ECO:0000256" key="1">
    <source>
        <dbReference type="ARBA" id="ARBA00022448"/>
    </source>
</evidence>
<evidence type="ECO:0000256" key="11">
    <source>
        <dbReference type="ARBA" id="ARBA00023136"/>
    </source>
</evidence>
<accession>A0A254Q2Z3</accession>
<evidence type="ECO:0000259" key="14">
    <source>
        <dbReference type="PROSITE" id="PS51656"/>
    </source>
</evidence>
<evidence type="ECO:0000256" key="9">
    <source>
        <dbReference type="ARBA" id="ARBA00023004"/>
    </source>
</evidence>
<dbReference type="Gene3D" id="3.30.70.20">
    <property type="match status" value="1"/>
</dbReference>
<dbReference type="RefSeq" id="WP_088527121.1">
    <property type="nucleotide sequence ID" value="NZ_NGUO01000007.1"/>
</dbReference>
<evidence type="ECO:0000256" key="5">
    <source>
        <dbReference type="ARBA" id="ARBA00022723"/>
    </source>
</evidence>
<keyword evidence="8" id="KW-0249">Electron transport</keyword>